<dbReference type="InterPro" id="IPR017674">
    <property type="entry name" value="Methan_mark_11"/>
</dbReference>
<dbReference type="RefSeq" id="WP_214420714.1">
    <property type="nucleotide sequence ID" value="NZ_CP075546.1"/>
</dbReference>
<organism evidence="2 3">
    <name type="scientific">Methanospirillum purgamenti</name>
    <dbReference type="NCBI Taxonomy" id="2834276"/>
    <lineage>
        <taxon>Archaea</taxon>
        <taxon>Methanobacteriati</taxon>
        <taxon>Methanobacteriota</taxon>
        <taxon>Stenosarchaea group</taxon>
        <taxon>Methanomicrobia</taxon>
        <taxon>Methanomicrobiales</taxon>
        <taxon>Methanospirillaceae</taxon>
        <taxon>Methanospirillum</taxon>
    </lineage>
</organism>
<evidence type="ECO:0000313" key="3">
    <source>
        <dbReference type="Proteomes" id="UP000680656"/>
    </source>
</evidence>
<dbReference type="Proteomes" id="UP000680656">
    <property type="component" value="Chromosome"/>
</dbReference>
<dbReference type="Gene3D" id="3.30.70.2200">
    <property type="match status" value="1"/>
</dbReference>
<evidence type="ECO:0000259" key="1">
    <source>
        <dbReference type="Pfam" id="PF22641"/>
    </source>
</evidence>
<accession>A0A8E7B2X7</accession>
<protein>
    <submittedName>
        <fullName evidence="2">DUF1743 domain-containing protein</fullName>
    </submittedName>
</protein>
<feature type="domain" description="TiaS-like TCKD" evidence="1">
    <location>
        <begin position="145"/>
        <end position="203"/>
    </location>
</feature>
<dbReference type="NCBIfam" id="TIGR03280">
    <property type="entry name" value="methan_mark_11"/>
    <property type="match status" value="1"/>
</dbReference>
<gene>
    <name evidence="2" type="ORF">KHC33_05390</name>
</gene>
<dbReference type="PANTHER" id="PTHR40705:SF2">
    <property type="entry name" value="DUF1743 DOMAIN-CONTAINING PROTEIN"/>
    <property type="match status" value="1"/>
</dbReference>
<proteinExistence type="predicted"/>
<evidence type="ECO:0000313" key="2">
    <source>
        <dbReference type="EMBL" id="QVV89934.1"/>
    </source>
</evidence>
<keyword evidence="3" id="KW-1185">Reference proteome</keyword>
<reference evidence="2 3" key="1">
    <citation type="submission" date="2021-05" db="EMBL/GenBank/DDBJ databases">
        <title>A novel Methanospirillum isolate from a pyrite-forming mixed culture.</title>
        <authorList>
            <person name="Bunk B."/>
            <person name="Sproer C."/>
            <person name="Spring S."/>
            <person name="Pester M."/>
        </authorList>
    </citation>
    <scope>NUCLEOTIDE SEQUENCE [LARGE SCALE GENOMIC DNA]</scope>
    <source>
        <strain evidence="2 3">J.3.6.1-F.2.7.3</strain>
    </source>
</reference>
<name>A0A8E7B2X7_9EURY</name>
<dbReference type="KEGG" id="mrtj:KHC33_05390"/>
<dbReference type="GeneID" id="65096596"/>
<sequence length="296" mass="31927">MSGISEPYIIHYPWICAVSDDAGSQVELIECFDCIGGAMWVKKHYAQSPLVTDVRTVGSMNRFLLRTGEVDLALEGSKFPAGISKVSVEGNEIAISYIGMGGGGVGATICRAGAEGVLRSEYDESGGGKVAGSTIVLSRKNRVLIGVDDTDTPEEGATWTLVHNIARTVANEQHRYLSHTIVQLFPVPFRTKNCVGVVAEFATSNPDDLASKFSELLMQYTLSKETGMAVFTGFSPDRLLEYGWRTKTGQVSPDDARALAGDDLKIWINGRGITGAIAAIPFYTRYDEGLRLCGQS</sequence>
<dbReference type="InterPro" id="IPR053870">
    <property type="entry name" value="TiaS-like_TCKD"/>
</dbReference>
<dbReference type="AlphaFoldDB" id="A0A8E7B2X7"/>
<dbReference type="PANTHER" id="PTHR40705">
    <property type="entry name" value="TRNA(ILE2) 2-AGMATINYLCYTIDINE SYNTHETASE TIAS"/>
    <property type="match status" value="1"/>
</dbReference>
<dbReference type="Pfam" id="PF22641">
    <property type="entry name" value="TiaS_TCKD"/>
    <property type="match status" value="1"/>
</dbReference>
<dbReference type="EMBL" id="CP075546">
    <property type="protein sequence ID" value="QVV89934.1"/>
    <property type="molecule type" value="Genomic_DNA"/>
</dbReference>